<feature type="region of interest" description="Disordered" evidence="1">
    <location>
        <begin position="80"/>
        <end position="107"/>
    </location>
</feature>
<feature type="compositionally biased region" description="Low complexity" evidence="1">
    <location>
        <begin position="49"/>
        <end position="62"/>
    </location>
</feature>
<dbReference type="Gramene" id="KZN04214">
    <property type="protein sequence ID" value="KZN04214"/>
    <property type="gene ID" value="DCAR_005053"/>
</dbReference>
<dbReference type="PANTHER" id="PTHR12436">
    <property type="entry name" value="80 KDA MCM3-ASSOCIATED PROTEIN"/>
    <property type="match status" value="1"/>
</dbReference>
<feature type="domain" description="SAC3/GANP/THP3 conserved" evidence="2">
    <location>
        <begin position="177"/>
        <end position="258"/>
    </location>
</feature>
<feature type="compositionally biased region" description="Basic and acidic residues" evidence="1">
    <location>
        <begin position="83"/>
        <end position="100"/>
    </location>
</feature>
<comment type="caution">
    <text evidence="3">The sequence shown here is derived from an EMBL/GenBank/DDBJ whole genome shotgun (WGS) entry which is preliminary data.</text>
</comment>
<dbReference type="PANTHER" id="PTHR12436:SF4">
    <property type="entry name" value="LEUKOCYTE RECEPTOR CLUSTER MEMBER 8"/>
    <property type="match status" value="1"/>
</dbReference>
<dbReference type="InterPro" id="IPR005062">
    <property type="entry name" value="SAC3/GANP/THP3_conserved"/>
</dbReference>
<name>A0A166CQX8_DAUCS</name>
<dbReference type="EMBL" id="LNRQ01000002">
    <property type="protein sequence ID" value="KZN04214.1"/>
    <property type="molecule type" value="Genomic_DNA"/>
</dbReference>
<dbReference type="AlphaFoldDB" id="A0A166CQX8"/>
<evidence type="ECO:0000256" key="1">
    <source>
        <dbReference type="SAM" id="MobiDB-lite"/>
    </source>
</evidence>
<dbReference type="GO" id="GO:0005634">
    <property type="term" value="C:nucleus"/>
    <property type="evidence" value="ECO:0007669"/>
    <property type="project" value="TreeGrafter"/>
</dbReference>
<dbReference type="Pfam" id="PF03399">
    <property type="entry name" value="SAC3_GANP"/>
    <property type="match status" value="1"/>
</dbReference>
<evidence type="ECO:0000259" key="2">
    <source>
        <dbReference type="Pfam" id="PF03399"/>
    </source>
</evidence>
<dbReference type="Gene3D" id="1.25.40.990">
    <property type="match status" value="1"/>
</dbReference>
<organism evidence="3">
    <name type="scientific">Daucus carota subsp. sativus</name>
    <name type="common">Carrot</name>
    <dbReference type="NCBI Taxonomy" id="79200"/>
    <lineage>
        <taxon>Eukaryota</taxon>
        <taxon>Viridiplantae</taxon>
        <taxon>Streptophyta</taxon>
        <taxon>Embryophyta</taxon>
        <taxon>Tracheophyta</taxon>
        <taxon>Spermatophyta</taxon>
        <taxon>Magnoliopsida</taxon>
        <taxon>eudicotyledons</taxon>
        <taxon>Gunneridae</taxon>
        <taxon>Pentapetalae</taxon>
        <taxon>asterids</taxon>
        <taxon>campanulids</taxon>
        <taxon>Apiales</taxon>
        <taxon>Apiaceae</taxon>
        <taxon>Apioideae</taxon>
        <taxon>Scandiceae</taxon>
        <taxon>Daucinae</taxon>
        <taxon>Daucus</taxon>
        <taxon>Daucus sect. Daucus</taxon>
    </lineage>
</organism>
<dbReference type="InterPro" id="IPR045107">
    <property type="entry name" value="SAC3/GANP/THP3"/>
</dbReference>
<accession>A0A166CQX8</accession>
<evidence type="ECO:0000313" key="3">
    <source>
        <dbReference type="EMBL" id="KZN04214.1"/>
    </source>
</evidence>
<feature type="region of interest" description="Disordered" evidence="1">
    <location>
        <begin position="32"/>
        <end position="66"/>
    </location>
</feature>
<proteinExistence type="predicted"/>
<sequence length="375" mass="41447">MCNAYHDRDRFSAGKVVKENNWGHLKFTSSDQKVTNKLTQRPAKRQCLGDGPSGADNGGASSDSDEQSLTAYYAGAVALADTPEEKQRRESRSKRFEKARGNRSANNYSRVKTVGAGLYTKRTHALVLKKDFEEGNSRAVEDIDWDSLTVKGTCQEVEKRYLRLTSAPDPATCGIFRLSVDARKDVAVKHALAVRAAVTSGNYVLFFRLYKEAPNLSTCLMDLYVEKMRYAAMKCMSRSYRPTLPVAYIAQVLGFSSVLPTAEQNDEKDVDAIEECVEWLKAHGACLITDNPDEVLLDAKAAYRLHFKLVYSLLICSGEDITLHLDTKPINVSVCPCVQASVSSLFMPEPEDAVAHGDATLAVNDFLTRVPSLPN</sequence>
<reference evidence="3" key="1">
    <citation type="journal article" date="2016" name="Nat. Genet.">
        <title>A high-quality carrot genome assembly provides new insights into carotenoid accumulation and asterid genome evolution.</title>
        <authorList>
            <person name="Iorizzo M."/>
            <person name="Ellison S."/>
            <person name="Senalik D."/>
            <person name="Zeng P."/>
            <person name="Satapoomin P."/>
            <person name="Huang J."/>
            <person name="Bowman M."/>
            <person name="Iovene M."/>
            <person name="Sanseverino W."/>
            <person name="Cavagnaro P."/>
            <person name="Yildiz M."/>
            <person name="Macko-Podgorni A."/>
            <person name="Moranska E."/>
            <person name="Grzebelus E."/>
            <person name="Grzebelus D."/>
            <person name="Ashrafi H."/>
            <person name="Zheng Z."/>
            <person name="Cheng S."/>
            <person name="Spooner D."/>
            <person name="Van Deynze A."/>
            <person name="Simon P."/>
        </authorList>
    </citation>
    <scope>NUCLEOTIDE SEQUENCE [LARGE SCALE GENOMIC DNA]</scope>
    <source>
        <tissue evidence="3">Leaf</tissue>
    </source>
</reference>
<gene>
    <name evidence="3" type="ORF">DCAR_005053</name>
</gene>
<dbReference type="STRING" id="79200.A0A166CQX8"/>
<protein>
    <recommendedName>
        <fullName evidence="2">SAC3/GANP/THP3 conserved domain-containing protein</fullName>
    </recommendedName>
</protein>